<evidence type="ECO:0000256" key="1">
    <source>
        <dbReference type="HAMAP-Rule" id="MF_00775"/>
    </source>
</evidence>
<dbReference type="KEGG" id="agv:OJF2_35340"/>
<accession>A0A5B9W464</accession>
<organism evidence="2 3">
    <name type="scientific">Aquisphaera giovannonii</name>
    <dbReference type="NCBI Taxonomy" id="406548"/>
    <lineage>
        <taxon>Bacteria</taxon>
        <taxon>Pseudomonadati</taxon>
        <taxon>Planctomycetota</taxon>
        <taxon>Planctomycetia</taxon>
        <taxon>Isosphaerales</taxon>
        <taxon>Isosphaeraceae</taxon>
        <taxon>Aquisphaera</taxon>
    </lineage>
</organism>
<dbReference type="Pfam" id="PF11578">
    <property type="entry name" value="DUF3237"/>
    <property type="match status" value="1"/>
</dbReference>
<dbReference type="PROSITE" id="PS51318">
    <property type="entry name" value="TAT"/>
    <property type="match status" value="1"/>
</dbReference>
<reference evidence="2 3" key="1">
    <citation type="submission" date="2019-08" db="EMBL/GenBank/DDBJ databases">
        <title>Deep-cultivation of Planctomycetes and their phenomic and genomic characterization uncovers novel biology.</title>
        <authorList>
            <person name="Wiegand S."/>
            <person name="Jogler M."/>
            <person name="Boedeker C."/>
            <person name="Pinto D."/>
            <person name="Vollmers J."/>
            <person name="Rivas-Marin E."/>
            <person name="Kohn T."/>
            <person name="Peeters S.H."/>
            <person name="Heuer A."/>
            <person name="Rast P."/>
            <person name="Oberbeckmann S."/>
            <person name="Bunk B."/>
            <person name="Jeske O."/>
            <person name="Meyerdierks A."/>
            <person name="Storesund J.E."/>
            <person name="Kallscheuer N."/>
            <person name="Luecker S."/>
            <person name="Lage O.M."/>
            <person name="Pohl T."/>
            <person name="Merkel B.J."/>
            <person name="Hornburger P."/>
            <person name="Mueller R.-W."/>
            <person name="Bruemmer F."/>
            <person name="Labrenz M."/>
            <person name="Spormann A.M."/>
            <person name="Op den Camp H."/>
            <person name="Overmann J."/>
            <person name="Amann R."/>
            <person name="Jetten M.S.M."/>
            <person name="Mascher T."/>
            <person name="Medema M.H."/>
            <person name="Devos D.P."/>
            <person name="Kaster A.-K."/>
            <person name="Ovreas L."/>
            <person name="Rohde M."/>
            <person name="Galperin M.Y."/>
            <person name="Jogler C."/>
        </authorList>
    </citation>
    <scope>NUCLEOTIDE SEQUENCE [LARGE SCALE GENOMIC DNA]</scope>
    <source>
        <strain evidence="2 3">OJF2</strain>
    </source>
</reference>
<dbReference type="EMBL" id="CP042997">
    <property type="protein sequence ID" value="QEH34989.1"/>
    <property type="molecule type" value="Genomic_DNA"/>
</dbReference>
<dbReference type="HAMAP" id="MF_00775">
    <property type="entry name" value="UPF0311"/>
    <property type="match status" value="1"/>
</dbReference>
<evidence type="ECO:0000313" key="3">
    <source>
        <dbReference type="Proteomes" id="UP000324233"/>
    </source>
</evidence>
<dbReference type="Gene3D" id="2.40.160.20">
    <property type="match status" value="1"/>
</dbReference>
<proteinExistence type="inferred from homology"/>
<dbReference type="OrthoDB" id="242302at2"/>
<evidence type="ECO:0000313" key="2">
    <source>
        <dbReference type="EMBL" id="QEH34989.1"/>
    </source>
</evidence>
<dbReference type="InterPro" id="IPR020915">
    <property type="entry name" value="UPF0311"/>
</dbReference>
<name>A0A5B9W464_9BACT</name>
<sequence length="179" mass="18904">MSSASEFSRRSLLRAGLPAAGGLIVAGGGHAASGGEEPEPGDIPRLEYVYTAHVGIAKPVDFGDTPDGHRRVIPITGGTFEGPKIRGLVLPGGADWNLSRSDGATVVEASYYMKTDDGVVIRITNAGVGGPPLGLRFTTPRFEAPKGKYDWLNRSVFVGTLGFEPGSKEPIRIRVFRVA</sequence>
<comment type="similarity">
    <text evidence="1">Belongs to the UPF0311 family.</text>
</comment>
<protein>
    <recommendedName>
        <fullName evidence="1">UPF0311 protein OJF2_35340</fullName>
    </recommendedName>
</protein>
<gene>
    <name evidence="2" type="ORF">OJF2_35340</name>
</gene>
<dbReference type="PANTHER" id="PTHR37315:SF1">
    <property type="entry name" value="UPF0311 PROTEIN BLR7842"/>
    <property type="match status" value="1"/>
</dbReference>
<dbReference type="Proteomes" id="UP000324233">
    <property type="component" value="Chromosome"/>
</dbReference>
<dbReference type="PANTHER" id="PTHR37315">
    <property type="entry name" value="UPF0311 PROTEIN BLR7842"/>
    <property type="match status" value="1"/>
</dbReference>
<keyword evidence="3" id="KW-1185">Reference proteome</keyword>
<dbReference type="RefSeq" id="WP_148594843.1">
    <property type="nucleotide sequence ID" value="NZ_CP042997.1"/>
</dbReference>
<dbReference type="InterPro" id="IPR006311">
    <property type="entry name" value="TAT_signal"/>
</dbReference>
<dbReference type="AlphaFoldDB" id="A0A5B9W464"/>